<feature type="region of interest" description="Disordered" evidence="1">
    <location>
        <begin position="47"/>
        <end position="69"/>
    </location>
</feature>
<dbReference type="EMBL" id="JAWHQM010000001">
    <property type="protein sequence ID" value="KAK5624445.1"/>
    <property type="molecule type" value="Genomic_DNA"/>
</dbReference>
<evidence type="ECO:0000256" key="1">
    <source>
        <dbReference type="SAM" id="MobiDB-lite"/>
    </source>
</evidence>
<evidence type="ECO:0000313" key="2">
    <source>
        <dbReference type="EMBL" id="KAK5624445.1"/>
    </source>
</evidence>
<gene>
    <name evidence="2" type="ORF">RRF57_000160</name>
</gene>
<keyword evidence="3" id="KW-1185">Reference proteome</keyword>
<reference evidence="2 3" key="1">
    <citation type="submission" date="2023-10" db="EMBL/GenBank/DDBJ databases">
        <title>Draft genome sequence of Xylaria bambusicola isolate GMP-LS, the root and basal stem rot pathogen of sugarcane in Indonesia.</title>
        <authorList>
            <person name="Selvaraj P."/>
            <person name="Muralishankar V."/>
            <person name="Muruganantham S."/>
            <person name="Sp S."/>
            <person name="Haryani S."/>
            <person name="Lau K.J.X."/>
            <person name="Naqvi N.I."/>
        </authorList>
    </citation>
    <scope>NUCLEOTIDE SEQUENCE [LARGE SCALE GENOMIC DNA]</scope>
    <source>
        <strain evidence="2">GMP-LS</strain>
    </source>
</reference>
<feature type="compositionally biased region" description="Low complexity" evidence="1">
    <location>
        <begin position="56"/>
        <end position="69"/>
    </location>
</feature>
<dbReference type="Proteomes" id="UP001305414">
    <property type="component" value="Unassembled WGS sequence"/>
</dbReference>
<organism evidence="2 3">
    <name type="scientific">Xylaria bambusicola</name>
    <dbReference type="NCBI Taxonomy" id="326684"/>
    <lineage>
        <taxon>Eukaryota</taxon>
        <taxon>Fungi</taxon>
        <taxon>Dikarya</taxon>
        <taxon>Ascomycota</taxon>
        <taxon>Pezizomycotina</taxon>
        <taxon>Sordariomycetes</taxon>
        <taxon>Xylariomycetidae</taxon>
        <taxon>Xylariales</taxon>
        <taxon>Xylariaceae</taxon>
        <taxon>Xylaria</taxon>
    </lineage>
</organism>
<comment type="caution">
    <text evidence="2">The sequence shown here is derived from an EMBL/GenBank/DDBJ whole genome shotgun (WGS) entry which is preliminary data.</text>
</comment>
<protein>
    <submittedName>
        <fullName evidence="2">Uncharacterized protein</fullName>
    </submittedName>
</protein>
<dbReference type="AlphaFoldDB" id="A0AAN7U3C3"/>
<proteinExistence type="predicted"/>
<sequence>MASFCVGWPQMLSSTASARQKISGPHKSQSLRPGVMLFWLSRDSGSMTLPARDCSSSRAPESPAPRRLA</sequence>
<name>A0AAN7U3C3_9PEZI</name>
<evidence type="ECO:0000313" key="3">
    <source>
        <dbReference type="Proteomes" id="UP001305414"/>
    </source>
</evidence>
<accession>A0AAN7U3C3</accession>